<sequence>MEISKELAQSIVVEMKKIIDKDLNFIDSNGIIIASTDETRIGTYHAGGKQVILRKDIIKINRDEEYIGSRKGINLPLNFNGELIGVIGISGETNEVEKYGQIIKRMSEILIKEAWILKRNEEEIEKERIFLETLLFQNSFLYNPIIFSETLEEIEKKKNGVIIVGKIIKIYDLESIKKIYDPIRIKVKKYNGYSMLNQNTIIILDFHKDREKIIEFLSEFNKKEFLSFGVGKIKEKIGELKDSYKEGVEALEWGIKSKNEITFYDDLDLELIIKNITKNLAQIYKEKIFKKLTNKEIEEYKIIFLLYEKYNGSLNKIAKELFIHVNTLQYKLNKLYEKTNLNMRNYNDFTKLKIAFMLKVE</sequence>
<name>A0A414PVW8_FUSMR</name>
<dbReference type="AlphaFoldDB" id="A0A414PVW8"/>
<evidence type="ECO:0008006" key="5">
    <source>
        <dbReference type="Google" id="ProtNLM"/>
    </source>
</evidence>
<comment type="caution">
    <text evidence="3">The sequence shown here is derived from an EMBL/GenBank/DDBJ whole genome shotgun (WGS) entry which is preliminary data.</text>
</comment>
<protein>
    <recommendedName>
        <fullName evidence="5">Carbohydrate diacid regulator</fullName>
    </recommendedName>
</protein>
<dbReference type="Gene3D" id="1.10.10.2840">
    <property type="entry name" value="PucR C-terminal helix-turn-helix domain"/>
    <property type="match status" value="1"/>
</dbReference>
<dbReference type="InterPro" id="IPR025736">
    <property type="entry name" value="PucR_C-HTH_dom"/>
</dbReference>
<dbReference type="InterPro" id="IPR042070">
    <property type="entry name" value="PucR_C-HTH_sf"/>
</dbReference>
<reference evidence="3 4" key="1">
    <citation type="submission" date="2018-08" db="EMBL/GenBank/DDBJ databases">
        <title>A genome reference for cultivated species of the human gut microbiota.</title>
        <authorList>
            <person name="Zou Y."/>
            <person name="Xue W."/>
            <person name="Luo G."/>
        </authorList>
    </citation>
    <scope>NUCLEOTIDE SEQUENCE [LARGE SCALE GENOMIC DNA]</scope>
    <source>
        <strain evidence="3 4">AM25-1</strain>
    </source>
</reference>
<evidence type="ECO:0000259" key="2">
    <source>
        <dbReference type="Pfam" id="PF13556"/>
    </source>
</evidence>
<dbReference type="Pfam" id="PF05651">
    <property type="entry name" value="Diacid_rec"/>
    <property type="match status" value="1"/>
</dbReference>
<feature type="domain" description="PucR C-terminal helix-turn-helix" evidence="2">
    <location>
        <begin position="309"/>
        <end position="357"/>
    </location>
</feature>
<dbReference type="PANTHER" id="PTHR33744">
    <property type="entry name" value="CARBOHYDRATE DIACID REGULATOR"/>
    <property type="match status" value="1"/>
</dbReference>
<evidence type="ECO:0000313" key="4">
    <source>
        <dbReference type="Proteomes" id="UP000284676"/>
    </source>
</evidence>
<dbReference type="InterPro" id="IPR051448">
    <property type="entry name" value="CdaR-like_regulators"/>
</dbReference>
<proteinExistence type="predicted"/>
<dbReference type="Pfam" id="PF13556">
    <property type="entry name" value="HTH_30"/>
    <property type="match status" value="1"/>
</dbReference>
<feature type="domain" description="Putative sugar diacid recognition" evidence="1">
    <location>
        <begin position="3"/>
        <end position="131"/>
    </location>
</feature>
<accession>A0A414PVW8</accession>
<organism evidence="3 4">
    <name type="scientific">Fusobacterium mortiferum</name>
    <dbReference type="NCBI Taxonomy" id="850"/>
    <lineage>
        <taxon>Bacteria</taxon>
        <taxon>Fusobacteriati</taxon>
        <taxon>Fusobacteriota</taxon>
        <taxon>Fusobacteriia</taxon>
        <taxon>Fusobacteriales</taxon>
        <taxon>Fusobacteriaceae</taxon>
        <taxon>Fusobacterium</taxon>
    </lineage>
</organism>
<dbReference type="InterPro" id="IPR008599">
    <property type="entry name" value="Diacid_rec"/>
</dbReference>
<dbReference type="Proteomes" id="UP000284676">
    <property type="component" value="Unassembled WGS sequence"/>
</dbReference>
<dbReference type="RefSeq" id="WP_118234296.1">
    <property type="nucleotide sequence ID" value="NZ_QRHL01000007.1"/>
</dbReference>
<evidence type="ECO:0000313" key="3">
    <source>
        <dbReference type="EMBL" id="RHF72725.1"/>
    </source>
</evidence>
<evidence type="ECO:0000259" key="1">
    <source>
        <dbReference type="Pfam" id="PF05651"/>
    </source>
</evidence>
<dbReference type="EMBL" id="QRHL01000007">
    <property type="protein sequence ID" value="RHF72725.1"/>
    <property type="molecule type" value="Genomic_DNA"/>
</dbReference>
<dbReference type="PANTHER" id="PTHR33744:SF15">
    <property type="entry name" value="CARBOHYDRATE DIACID REGULATOR"/>
    <property type="match status" value="1"/>
</dbReference>
<gene>
    <name evidence="3" type="ORF">DW663_05990</name>
</gene>